<proteinExistence type="predicted"/>
<feature type="domain" description="EF-hand" evidence="2">
    <location>
        <begin position="97"/>
        <end position="132"/>
    </location>
</feature>
<feature type="compositionally biased region" description="Gly residues" evidence="1">
    <location>
        <begin position="33"/>
        <end position="64"/>
    </location>
</feature>
<sequence>MTINSVNNYSSYSFKSLSNLSASDNNQQSLDGVGRGSGNRNGHGGPKGAGGPGGPGGPGGAGRLGEGRGPKIDQDSNGSWSETEVSDFASKASENLGISIDVNQIFDTYDTNDDGSISSDEIKKLASENGFNLPSPQEMMKSMDGGQKNKFRMNNQVDLTKLFDQNDSEDSILSFLNDSTISKSLEAYESNNTYNNADISSLLDLAL</sequence>
<dbReference type="KEGG" id="hprf:HLPR_26280"/>
<dbReference type="Proteomes" id="UP001321786">
    <property type="component" value="Chromosome"/>
</dbReference>
<evidence type="ECO:0000256" key="1">
    <source>
        <dbReference type="SAM" id="MobiDB-lite"/>
    </source>
</evidence>
<protein>
    <recommendedName>
        <fullName evidence="2">EF-hand domain-containing protein</fullName>
    </recommendedName>
</protein>
<dbReference type="PROSITE" id="PS50222">
    <property type="entry name" value="EF_HAND_2"/>
    <property type="match status" value="1"/>
</dbReference>
<dbReference type="EMBL" id="AP028654">
    <property type="protein sequence ID" value="BEP30297.1"/>
    <property type="molecule type" value="Genomic_DNA"/>
</dbReference>
<feature type="region of interest" description="Disordered" evidence="1">
    <location>
        <begin position="20"/>
        <end position="86"/>
    </location>
</feature>
<evidence type="ECO:0000313" key="4">
    <source>
        <dbReference type="Proteomes" id="UP001321786"/>
    </source>
</evidence>
<reference evidence="3 4" key="1">
    <citation type="submission" date="2023-08" db="EMBL/GenBank/DDBJ databases">
        <title>Helicovermis profunda gen. nov., sp. nov., a novel mesophilic, fermentative bacterium within the Bacillota from a deep-sea hydrothermal vent chimney.</title>
        <authorList>
            <person name="Miyazaki U."/>
            <person name="Mizutani D."/>
            <person name="Hashimoto Y."/>
            <person name="Tame A."/>
            <person name="Sawayama S."/>
            <person name="Miyazaki J."/>
            <person name="Takai K."/>
            <person name="Nakagawa S."/>
        </authorList>
    </citation>
    <scope>NUCLEOTIDE SEQUENCE [LARGE SCALE GENOMIC DNA]</scope>
    <source>
        <strain evidence="3 4">S502</strain>
    </source>
</reference>
<dbReference type="SUPFAM" id="SSF47473">
    <property type="entry name" value="EF-hand"/>
    <property type="match status" value="1"/>
</dbReference>
<dbReference type="Pfam" id="PF13405">
    <property type="entry name" value="EF-hand_6"/>
    <property type="match status" value="1"/>
</dbReference>
<gene>
    <name evidence="3" type="ORF">HLPR_26280</name>
</gene>
<feature type="compositionally biased region" description="Basic and acidic residues" evidence="1">
    <location>
        <begin position="65"/>
        <end position="74"/>
    </location>
</feature>
<dbReference type="GO" id="GO:0005509">
    <property type="term" value="F:calcium ion binding"/>
    <property type="evidence" value="ECO:0007669"/>
    <property type="project" value="InterPro"/>
</dbReference>
<evidence type="ECO:0000259" key="2">
    <source>
        <dbReference type="PROSITE" id="PS50222"/>
    </source>
</evidence>
<dbReference type="InterPro" id="IPR002048">
    <property type="entry name" value="EF_hand_dom"/>
</dbReference>
<organism evidence="3 4">
    <name type="scientific">Helicovermis profundi</name>
    <dbReference type="NCBI Taxonomy" id="3065157"/>
    <lineage>
        <taxon>Bacteria</taxon>
        <taxon>Bacillati</taxon>
        <taxon>Bacillota</taxon>
        <taxon>Clostridia</taxon>
        <taxon>Helicovermis</taxon>
    </lineage>
</organism>
<evidence type="ECO:0000313" key="3">
    <source>
        <dbReference type="EMBL" id="BEP30297.1"/>
    </source>
</evidence>
<accession>A0AAU9EDW8</accession>
<keyword evidence="4" id="KW-1185">Reference proteome</keyword>
<dbReference type="Gene3D" id="1.10.238.10">
    <property type="entry name" value="EF-hand"/>
    <property type="match status" value="1"/>
</dbReference>
<dbReference type="RefSeq" id="WP_338535892.1">
    <property type="nucleotide sequence ID" value="NZ_AP028654.1"/>
</dbReference>
<dbReference type="PROSITE" id="PS00018">
    <property type="entry name" value="EF_HAND_1"/>
    <property type="match status" value="1"/>
</dbReference>
<dbReference type="InterPro" id="IPR011992">
    <property type="entry name" value="EF-hand-dom_pair"/>
</dbReference>
<name>A0AAU9EDW8_9FIRM</name>
<dbReference type="AlphaFoldDB" id="A0AAU9EDW8"/>
<dbReference type="InterPro" id="IPR018247">
    <property type="entry name" value="EF_Hand_1_Ca_BS"/>
</dbReference>